<name>A0A2V4TPZ8_9BURK</name>
<proteinExistence type="predicted"/>
<dbReference type="OrthoDB" id="658409at2"/>
<reference evidence="1 2" key="1">
    <citation type="submission" date="2018-06" db="EMBL/GenBank/DDBJ databases">
        <title>Genomic Encyclopedia of Type Strains, Phase IV (KMG-V): Genome sequencing to study the core and pangenomes of soil and plant-associated prokaryotes.</title>
        <authorList>
            <person name="Whitman W."/>
        </authorList>
    </citation>
    <scope>NUCLEOTIDE SEQUENCE [LARGE SCALE GENOMIC DNA]</scope>
    <source>
        <strain evidence="1 2">SRCL-318</strain>
    </source>
</reference>
<accession>A0A2V4TPZ8</accession>
<gene>
    <name evidence="1" type="ORF">C7410_14833</name>
</gene>
<sequence length="65" mass="7188">MKRFSNFESQTVKNPALLTAALKELEGLIDEPMFMTRIGKGFAFDQISEAMNYESRSGAKAISVA</sequence>
<evidence type="ECO:0000313" key="1">
    <source>
        <dbReference type="EMBL" id="PYE13218.1"/>
    </source>
</evidence>
<dbReference type="AlphaFoldDB" id="A0A2V4TPZ8"/>
<dbReference type="Proteomes" id="UP000247772">
    <property type="component" value="Unassembled WGS sequence"/>
</dbReference>
<evidence type="ECO:0000313" key="2">
    <source>
        <dbReference type="Proteomes" id="UP000247772"/>
    </source>
</evidence>
<protein>
    <submittedName>
        <fullName evidence="1">Uncharacterized protein</fullName>
    </submittedName>
</protein>
<comment type="caution">
    <text evidence="1">The sequence shown here is derived from an EMBL/GenBank/DDBJ whole genome shotgun (WGS) entry which is preliminary data.</text>
</comment>
<dbReference type="RefSeq" id="WP_110857785.1">
    <property type="nucleotide sequence ID" value="NZ_QJSQ01000048.1"/>
</dbReference>
<dbReference type="EMBL" id="QJSQ01000048">
    <property type="protein sequence ID" value="PYE13218.1"/>
    <property type="molecule type" value="Genomic_DNA"/>
</dbReference>
<organism evidence="1 2">
    <name type="scientific">Paraburkholderia silvatlantica</name>
    <dbReference type="NCBI Taxonomy" id="321895"/>
    <lineage>
        <taxon>Bacteria</taxon>
        <taxon>Pseudomonadati</taxon>
        <taxon>Pseudomonadota</taxon>
        <taxon>Betaproteobacteria</taxon>
        <taxon>Burkholderiales</taxon>
        <taxon>Burkholderiaceae</taxon>
        <taxon>Paraburkholderia</taxon>
    </lineage>
</organism>